<evidence type="ECO:0000313" key="1">
    <source>
        <dbReference type="EMBL" id="EBO6302206.1"/>
    </source>
</evidence>
<reference evidence="1" key="1">
    <citation type="submission" date="2018-07" db="EMBL/GenBank/DDBJ databases">
        <authorList>
            <consortium name="PulseNet: The National Subtyping Network for Foodborne Disease Surveillance"/>
            <person name="Tarr C.L."/>
            <person name="Trees E."/>
            <person name="Katz L.S."/>
            <person name="Carleton-Romer H.A."/>
            <person name="Stroika S."/>
            <person name="Kucerova Z."/>
            <person name="Roache K.F."/>
            <person name="Sabol A.L."/>
            <person name="Besser J."/>
            <person name="Gerner-Smidt P."/>
        </authorList>
    </citation>
    <scope>NUCLEOTIDE SEQUENCE</scope>
    <source>
        <strain evidence="1">PNUSAS046963</strain>
    </source>
</reference>
<name>A0A5U0ZF14_SALER</name>
<comment type="caution">
    <text evidence="1">The sequence shown here is derived from an EMBL/GenBank/DDBJ whole genome shotgun (WGS) entry which is preliminary data.</text>
</comment>
<protein>
    <submittedName>
        <fullName evidence="1">Uncharacterized protein</fullName>
    </submittedName>
</protein>
<sequence length="313" mass="36107">MINDKLPIRHFYPLYKAAMTIGNGCDIEDIIHYCSISGSQLLVRLPHNTEAIFVSPEPLDTLSFTVLDSERRLIALPGNECAAYVNINNFYIDDGLYIYNDATVWGLWAIQNEDACILNPNNTNFELTFFDVLTPFEEMGKNDFESYCLNKFKISSWTYKEMYIETKYTINKPSEDIFILSETVKLIINSPSLDVCRPIKDGGHNENLNNKKRHSEKHEERHAKTREYQLACILNAVFNILKNKSEDYPTEMNERVETLLSAEWLYNYINNHNAIYGAKENSGVLSTRVRDIIRDVKHPPSEWEVIGGTKSKK</sequence>
<organism evidence="1">
    <name type="scientific">Salmonella enterica</name>
    <name type="common">Salmonella choleraesuis</name>
    <dbReference type="NCBI Taxonomy" id="28901"/>
    <lineage>
        <taxon>Bacteria</taxon>
        <taxon>Pseudomonadati</taxon>
        <taxon>Pseudomonadota</taxon>
        <taxon>Gammaproteobacteria</taxon>
        <taxon>Enterobacterales</taxon>
        <taxon>Enterobacteriaceae</taxon>
        <taxon>Salmonella</taxon>
    </lineage>
</organism>
<accession>A0A5U0ZF14</accession>
<dbReference type="EMBL" id="AAGJCY010000010">
    <property type="protein sequence ID" value="EBO6302206.1"/>
    <property type="molecule type" value="Genomic_DNA"/>
</dbReference>
<dbReference type="AlphaFoldDB" id="A0A5U0ZF14"/>
<gene>
    <name evidence="1" type="ORF">DV609_15480</name>
</gene>
<proteinExistence type="predicted"/>